<organism evidence="4 5">
    <name type="scientific">Faecalispora sporosphaeroides</name>
    <dbReference type="NCBI Taxonomy" id="1549"/>
    <lineage>
        <taxon>Bacteria</taxon>
        <taxon>Bacillati</taxon>
        <taxon>Bacillota</taxon>
        <taxon>Clostridia</taxon>
        <taxon>Eubacteriales</taxon>
        <taxon>Oscillospiraceae</taxon>
        <taxon>Faecalispora</taxon>
    </lineage>
</organism>
<dbReference type="EMBL" id="SVNY01000004">
    <property type="protein sequence ID" value="MBE6833783.1"/>
    <property type="molecule type" value="Genomic_DNA"/>
</dbReference>
<evidence type="ECO:0000256" key="1">
    <source>
        <dbReference type="ARBA" id="ARBA00023125"/>
    </source>
</evidence>
<evidence type="ECO:0000256" key="2">
    <source>
        <dbReference type="PROSITE-ProRule" id="PRU00335"/>
    </source>
</evidence>
<sequence>MEAEKAVRKPRQKRSIETKEKIVSAAYQLFCEKGYYNTTTNEIAQVANVSIGSLYSYFKDKDTIFLEILERYNDSFFKVHNELSCEMEQYANNLRAWFRRLMEGLIRVHQISKELNREMELLCSTMPQVAAIQKRQREKTWQATLQCFYANKEFINVKDIEAAAIVVFNLVSSVVDQIVFCQNEIDNERILQAGVDAVYKFLIDKE</sequence>
<proteinExistence type="predicted"/>
<dbReference type="Proteomes" id="UP000754750">
    <property type="component" value="Unassembled WGS sequence"/>
</dbReference>
<dbReference type="PANTHER" id="PTHR43479:SF11">
    <property type="entry name" value="ACREF_ENVCD OPERON REPRESSOR-RELATED"/>
    <property type="match status" value="1"/>
</dbReference>
<dbReference type="SUPFAM" id="SSF46689">
    <property type="entry name" value="Homeodomain-like"/>
    <property type="match status" value="1"/>
</dbReference>
<dbReference type="InterPro" id="IPR009057">
    <property type="entry name" value="Homeodomain-like_sf"/>
</dbReference>
<evidence type="ECO:0000313" key="5">
    <source>
        <dbReference type="Proteomes" id="UP000754750"/>
    </source>
</evidence>
<dbReference type="GO" id="GO:0003677">
    <property type="term" value="F:DNA binding"/>
    <property type="evidence" value="ECO:0007669"/>
    <property type="project" value="UniProtKB-UniRule"/>
</dbReference>
<accession>A0A928KSB6</accession>
<comment type="caution">
    <text evidence="4">The sequence shown here is derived from an EMBL/GenBank/DDBJ whole genome shotgun (WGS) entry which is preliminary data.</text>
</comment>
<feature type="DNA-binding region" description="H-T-H motif" evidence="2">
    <location>
        <begin position="39"/>
        <end position="58"/>
    </location>
</feature>
<dbReference type="PROSITE" id="PS01081">
    <property type="entry name" value="HTH_TETR_1"/>
    <property type="match status" value="1"/>
</dbReference>
<keyword evidence="1 2" id="KW-0238">DNA-binding</keyword>
<dbReference type="InterPro" id="IPR050624">
    <property type="entry name" value="HTH-type_Tx_Regulator"/>
</dbReference>
<dbReference type="Gene3D" id="1.10.10.60">
    <property type="entry name" value="Homeodomain-like"/>
    <property type="match status" value="1"/>
</dbReference>
<feature type="domain" description="HTH tetR-type" evidence="3">
    <location>
        <begin position="16"/>
        <end position="76"/>
    </location>
</feature>
<dbReference type="PRINTS" id="PR00455">
    <property type="entry name" value="HTHTETR"/>
</dbReference>
<dbReference type="AlphaFoldDB" id="A0A928KSB6"/>
<evidence type="ECO:0000313" key="4">
    <source>
        <dbReference type="EMBL" id="MBE6833783.1"/>
    </source>
</evidence>
<reference evidence="4" key="1">
    <citation type="submission" date="2019-04" db="EMBL/GenBank/DDBJ databases">
        <title>Evolution of Biomass-Degrading Anaerobic Consortia Revealed by Metagenomics.</title>
        <authorList>
            <person name="Peng X."/>
        </authorList>
    </citation>
    <scope>NUCLEOTIDE SEQUENCE</scope>
    <source>
        <strain evidence="4">SIG551</strain>
    </source>
</reference>
<dbReference type="InterPro" id="IPR001647">
    <property type="entry name" value="HTH_TetR"/>
</dbReference>
<dbReference type="Gene3D" id="1.10.357.10">
    <property type="entry name" value="Tetracycline Repressor, domain 2"/>
    <property type="match status" value="1"/>
</dbReference>
<dbReference type="PANTHER" id="PTHR43479">
    <property type="entry name" value="ACREF/ENVCD OPERON REPRESSOR-RELATED"/>
    <property type="match status" value="1"/>
</dbReference>
<name>A0A928KSB6_9FIRM</name>
<dbReference type="PROSITE" id="PS50977">
    <property type="entry name" value="HTH_TETR_2"/>
    <property type="match status" value="1"/>
</dbReference>
<dbReference type="Pfam" id="PF00440">
    <property type="entry name" value="TetR_N"/>
    <property type="match status" value="1"/>
</dbReference>
<protein>
    <submittedName>
        <fullName evidence="4">TetR/AcrR family transcriptional regulator</fullName>
    </submittedName>
</protein>
<dbReference type="InterPro" id="IPR023772">
    <property type="entry name" value="DNA-bd_HTH_TetR-type_CS"/>
</dbReference>
<gene>
    <name evidence="4" type="ORF">E7512_09425</name>
</gene>
<dbReference type="RefSeq" id="WP_020073570.1">
    <property type="nucleotide sequence ID" value="NZ_JBKWRC010000006.1"/>
</dbReference>
<evidence type="ECO:0000259" key="3">
    <source>
        <dbReference type="PROSITE" id="PS50977"/>
    </source>
</evidence>